<dbReference type="GeneTree" id="ENSGT00990000205106"/>
<name>A0A3Q2PD89_FUNHE</name>
<dbReference type="PANTHER" id="PTHR23095:SF51">
    <property type="entry name" value="PARANEOPLASTIC ANTIGEN MA1 HOMOLOG-RELATED"/>
    <property type="match status" value="1"/>
</dbReference>
<evidence type="ECO:0000256" key="1">
    <source>
        <dbReference type="SAM" id="MobiDB-lite"/>
    </source>
</evidence>
<sequence>MSLLENWCTGEGLDAFHALVVKHVPIETTVKHIEETLTIKVLGRVKVRGHMFNPQLQSLMVLCECSERVNTKTIPLDVPPIEGGELWTLHGPADEEKVNPEKRQTDPLPQDSSTSTEEAAAPDRLSSGAMPGNSPESIIRAIGDLLGKTMKPAKESNIFRCLLTYSGAKTWMEQAQLMVDESDCSIREKRKRIVESLKGPENSARVDQLLRGTTESEIMLLQLRLKERKRDCDGAPLSAHPRLIVSVLPLAQGSAVPGAHLVPSFHTLTSRLCFIPAVPGPGTKPDHFRVILEIAQSSALRQSRDKGLNHFGC</sequence>
<dbReference type="InterPro" id="IPR048271">
    <property type="entry name" value="PNMA_N"/>
</dbReference>
<dbReference type="Proteomes" id="UP000265000">
    <property type="component" value="Unplaced"/>
</dbReference>
<protein>
    <submittedName>
        <fullName evidence="4">Uncharacterized protein</fullName>
    </submittedName>
</protein>
<organism evidence="4 5">
    <name type="scientific">Fundulus heteroclitus</name>
    <name type="common">Killifish</name>
    <name type="synonym">Mummichog</name>
    <dbReference type="NCBI Taxonomy" id="8078"/>
    <lineage>
        <taxon>Eukaryota</taxon>
        <taxon>Metazoa</taxon>
        <taxon>Chordata</taxon>
        <taxon>Craniata</taxon>
        <taxon>Vertebrata</taxon>
        <taxon>Euteleostomi</taxon>
        <taxon>Actinopterygii</taxon>
        <taxon>Neopterygii</taxon>
        <taxon>Teleostei</taxon>
        <taxon>Neoteleostei</taxon>
        <taxon>Acanthomorphata</taxon>
        <taxon>Ovalentaria</taxon>
        <taxon>Atherinomorphae</taxon>
        <taxon>Cyprinodontiformes</taxon>
        <taxon>Fundulidae</taxon>
        <taxon>Fundulus</taxon>
    </lineage>
</organism>
<dbReference type="Ensembl" id="ENSFHET00000017502.1">
    <property type="protein sequence ID" value="ENSFHEP00000010721.1"/>
    <property type="gene ID" value="ENSFHEG00000012081.1"/>
</dbReference>
<dbReference type="Pfam" id="PF14893">
    <property type="entry name" value="PNMA"/>
    <property type="match status" value="1"/>
</dbReference>
<dbReference type="InterPro" id="IPR026523">
    <property type="entry name" value="PNMA"/>
</dbReference>
<evidence type="ECO:0000259" key="3">
    <source>
        <dbReference type="Pfam" id="PF20846"/>
    </source>
</evidence>
<dbReference type="Pfam" id="PF20846">
    <property type="entry name" value="PNMA_N"/>
    <property type="match status" value="1"/>
</dbReference>
<evidence type="ECO:0000313" key="5">
    <source>
        <dbReference type="Proteomes" id="UP000265000"/>
    </source>
</evidence>
<dbReference type="AlphaFoldDB" id="A0A3Q2PD89"/>
<keyword evidence="5" id="KW-1185">Reference proteome</keyword>
<reference evidence="4" key="2">
    <citation type="submission" date="2025-09" db="UniProtKB">
        <authorList>
            <consortium name="Ensembl"/>
        </authorList>
    </citation>
    <scope>IDENTIFICATION</scope>
</reference>
<proteinExistence type="predicted"/>
<evidence type="ECO:0000313" key="4">
    <source>
        <dbReference type="Ensembl" id="ENSFHEP00000010721.1"/>
    </source>
</evidence>
<feature type="domain" description="Paraneoplastic antigen Ma-like N-terminal" evidence="3">
    <location>
        <begin position="1"/>
        <end position="83"/>
    </location>
</feature>
<dbReference type="STRING" id="8078.ENSFHEP00000010721"/>
<dbReference type="InterPro" id="IPR048270">
    <property type="entry name" value="PNMA_C"/>
</dbReference>
<feature type="domain" description="Paraneoplastic antigen Ma-like C-terminal" evidence="2">
    <location>
        <begin position="170"/>
        <end position="200"/>
    </location>
</feature>
<dbReference type="PANTHER" id="PTHR23095">
    <property type="entry name" value="PARANEOPLASTIC ANTIGEN"/>
    <property type="match status" value="1"/>
</dbReference>
<feature type="region of interest" description="Disordered" evidence="1">
    <location>
        <begin position="94"/>
        <end position="136"/>
    </location>
</feature>
<evidence type="ECO:0000259" key="2">
    <source>
        <dbReference type="Pfam" id="PF14893"/>
    </source>
</evidence>
<reference evidence="4" key="1">
    <citation type="submission" date="2025-08" db="UniProtKB">
        <authorList>
            <consortium name="Ensembl"/>
        </authorList>
    </citation>
    <scope>IDENTIFICATION</scope>
</reference>
<accession>A0A3Q2PD89</accession>
<feature type="compositionally biased region" description="Basic and acidic residues" evidence="1">
    <location>
        <begin position="94"/>
        <end position="105"/>
    </location>
</feature>